<dbReference type="Proteomes" id="UP000032611">
    <property type="component" value="Chromosome"/>
</dbReference>
<organism evidence="3 4">
    <name type="scientific">Martelella endophytica</name>
    <dbReference type="NCBI Taxonomy" id="1486262"/>
    <lineage>
        <taxon>Bacteria</taxon>
        <taxon>Pseudomonadati</taxon>
        <taxon>Pseudomonadota</taxon>
        <taxon>Alphaproteobacteria</taxon>
        <taxon>Hyphomicrobiales</taxon>
        <taxon>Aurantimonadaceae</taxon>
        <taxon>Martelella</taxon>
    </lineage>
</organism>
<protein>
    <submittedName>
        <fullName evidence="3">Membrane protein</fullName>
    </submittedName>
</protein>
<reference evidence="3 4" key="1">
    <citation type="journal article" date="2015" name="Genome Announc.">
        <title>Complete genome sequence of Martelella endophytica YC6887, which has antifungal activity associated with a halophyte.</title>
        <authorList>
            <person name="Khan A."/>
            <person name="Khan H."/>
            <person name="Chung E.J."/>
            <person name="Hossain M.T."/>
            <person name="Chung Y.R."/>
        </authorList>
    </citation>
    <scope>NUCLEOTIDE SEQUENCE [LARGE SCALE GENOMIC DNA]</scope>
    <source>
        <strain evidence="3">YC6887</strain>
    </source>
</reference>
<dbReference type="PATRIC" id="fig|1486262.3.peg.129"/>
<keyword evidence="1" id="KW-0812">Transmembrane</keyword>
<keyword evidence="1" id="KW-0472">Membrane</keyword>
<dbReference type="InterPro" id="IPR045594">
    <property type="entry name" value="DUF6460"/>
</dbReference>
<gene>
    <name evidence="3" type="ORF">TM49_00620</name>
</gene>
<accession>A0A0D5LK60</accession>
<dbReference type="HOGENOM" id="CLU_167396_0_0_5"/>
<dbReference type="EMBL" id="CP010803">
    <property type="protein sequence ID" value="AJY44526.1"/>
    <property type="molecule type" value="Genomic_DNA"/>
</dbReference>
<dbReference type="KEGG" id="mey:TM49_00620"/>
<dbReference type="OrthoDB" id="8480887at2"/>
<evidence type="ECO:0000313" key="4">
    <source>
        <dbReference type="Proteomes" id="UP000032611"/>
    </source>
</evidence>
<evidence type="ECO:0000256" key="1">
    <source>
        <dbReference type="SAM" id="Phobius"/>
    </source>
</evidence>
<feature type="transmembrane region" description="Helical" evidence="1">
    <location>
        <begin position="20"/>
        <end position="43"/>
    </location>
</feature>
<sequence>MGNEVNRFLGGTVVGTIVRLLVVSLVVGFILSALGIHPLDLWYGVIDFFRNIWQRGFAALGEVGHYFVLGAIIVVPIFLIIRILSYRR</sequence>
<dbReference type="Pfam" id="PF20061">
    <property type="entry name" value="DUF6460"/>
    <property type="match status" value="1"/>
</dbReference>
<keyword evidence="1" id="KW-1133">Transmembrane helix</keyword>
<evidence type="ECO:0000313" key="3">
    <source>
        <dbReference type="EMBL" id="AJY44526.1"/>
    </source>
</evidence>
<dbReference type="AlphaFoldDB" id="A0A0D5LK60"/>
<dbReference type="STRING" id="1486262.TM49_00620"/>
<dbReference type="RefSeq" id="WP_045679096.1">
    <property type="nucleotide sequence ID" value="NZ_CP010803.1"/>
</dbReference>
<proteinExistence type="predicted"/>
<feature type="domain" description="DUF6460" evidence="2">
    <location>
        <begin position="52"/>
        <end position="87"/>
    </location>
</feature>
<evidence type="ECO:0000259" key="2">
    <source>
        <dbReference type="Pfam" id="PF20061"/>
    </source>
</evidence>
<keyword evidence="4" id="KW-1185">Reference proteome</keyword>
<name>A0A0D5LK60_MAREN</name>
<feature type="transmembrane region" description="Helical" evidence="1">
    <location>
        <begin position="63"/>
        <end position="84"/>
    </location>
</feature>